<dbReference type="RefSeq" id="XP_020067769.1">
    <property type="nucleotide sequence ID" value="XM_020217255.1"/>
</dbReference>
<dbReference type="InterPro" id="IPR048058">
    <property type="entry name" value="Rrp5_S1_rpt_hs11_sc8"/>
</dbReference>
<keyword evidence="2" id="KW-0698">rRNA processing</keyword>
<dbReference type="SMART" id="SM00386">
    <property type="entry name" value="HAT"/>
    <property type="match status" value="5"/>
</dbReference>
<comment type="subcellular location">
    <subcellularLocation>
        <location evidence="1">Nucleus</location>
        <location evidence="1">Nucleolus</location>
    </subcellularLocation>
</comment>
<dbReference type="PROSITE" id="PS50126">
    <property type="entry name" value="S1"/>
    <property type="match status" value="11"/>
</dbReference>
<dbReference type="CDD" id="cd05706">
    <property type="entry name" value="S1_Rrp5_repeat_sc10"/>
    <property type="match status" value="1"/>
</dbReference>
<evidence type="ECO:0000313" key="11">
    <source>
        <dbReference type="Proteomes" id="UP000094389"/>
    </source>
</evidence>
<dbReference type="InterPro" id="IPR011990">
    <property type="entry name" value="TPR-like_helical_dom_sf"/>
</dbReference>
<evidence type="ECO:0000256" key="1">
    <source>
        <dbReference type="ARBA" id="ARBA00004604"/>
    </source>
</evidence>
<accession>A0A1E4RTZ1</accession>
<feature type="compositionally biased region" description="Acidic residues" evidence="7">
    <location>
        <begin position="1402"/>
        <end position="1413"/>
    </location>
</feature>
<dbReference type="Pfam" id="PF00575">
    <property type="entry name" value="S1"/>
    <property type="match status" value="5"/>
</dbReference>
<gene>
    <name evidence="10" type="ORF">CYBJADRAFT_187309</name>
</gene>
<feature type="domain" description="S1 motif" evidence="9">
    <location>
        <begin position="115"/>
        <end position="225"/>
    </location>
</feature>
<feature type="region of interest" description="Disordered" evidence="7">
    <location>
        <begin position="157"/>
        <end position="183"/>
    </location>
</feature>
<feature type="compositionally biased region" description="Basic and acidic residues" evidence="7">
    <location>
        <begin position="9"/>
        <end position="30"/>
    </location>
</feature>
<feature type="domain" description="S1 motif" evidence="9">
    <location>
        <begin position="872"/>
        <end position="948"/>
    </location>
</feature>
<feature type="domain" description="S1 motif" evidence="9">
    <location>
        <begin position="1239"/>
        <end position="1310"/>
    </location>
</feature>
<dbReference type="CDD" id="cd05708">
    <property type="entry name" value="S1_Rrp5_repeat_sc12"/>
    <property type="match status" value="1"/>
</dbReference>
<dbReference type="PANTHER" id="PTHR23270">
    <property type="entry name" value="PROGRAMMED CELL DEATH PROTEIN 11 PRE-RRNA PROCESSING PROTEIN RRP5"/>
    <property type="match status" value="1"/>
</dbReference>
<keyword evidence="6" id="KW-0802">TPR repeat</keyword>
<feature type="compositionally biased region" description="Acidic residues" evidence="7">
    <location>
        <begin position="1364"/>
        <end position="1380"/>
    </location>
</feature>
<dbReference type="GO" id="GO:0006364">
    <property type="term" value="P:rRNA processing"/>
    <property type="evidence" value="ECO:0007669"/>
    <property type="project" value="UniProtKB-KW"/>
</dbReference>
<evidence type="ECO:0000313" key="10">
    <source>
        <dbReference type="EMBL" id="ODV70730.1"/>
    </source>
</evidence>
<dbReference type="PROSITE" id="PS50005">
    <property type="entry name" value="TPR"/>
    <property type="match status" value="1"/>
</dbReference>
<dbReference type="FunFam" id="2.40.50.140:FF:000103">
    <property type="entry name" value="protein RRP5 homolog"/>
    <property type="match status" value="2"/>
</dbReference>
<keyword evidence="5" id="KW-0539">Nucleus</keyword>
<dbReference type="OMA" id="GQYLRAY"/>
<reference evidence="10 11" key="1">
    <citation type="journal article" date="2016" name="Proc. Natl. Acad. Sci. U.S.A.">
        <title>Comparative genomics of biotechnologically important yeasts.</title>
        <authorList>
            <person name="Riley R."/>
            <person name="Haridas S."/>
            <person name="Wolfe K.H."/>
            <person name="Lopes M.R."/>
            <person name="Hittinger C.T."/>
            <person name="Goeker M."/>
            <person name="Salamov A.A."/>
            <person name="Wisecaver J.H."/>
            <person name="Long T.M."/>
            <person name="Calvey C.H."/>
            <person name="Aerts A.L."/>
            <person name="Barry K.W."/>
            <person name="Choi C."/>
            <person name="Clum A."/>
            <person name="Coughlan A.Y."/>
            <person name="Deshpande S."/>
            <person name="Douglass A.P."/>
            <person name="Hanson S.J."/>
            <person name="Klenk H.-P."/>
            <person name="LaButti K.M."/>
            <person name="Lapidus A."/>
            <person name="Lindquist E.A."/>
            <person name="Lipzen A.M."/>
            <person name="Meier-Kolthoff J.P."/>
            <person name="Ohm R.A."/>
            <person name="Otillar R.P."/>
            <person name="Pangilinan J.L."/>
            <person name="Peng Y."/>
            <person name="Rokas A."/>
            <person name="Rosa C.A."/>
            <person name="Scheuner C."/>
            <person name="Sibirny A.A."/>
            <person name="Slot J.C."/>
            <person name="Stielow J.B."/>
            <person name="Sun H."/>
            <person name="Kurtzman C.P."/>
            <person name="Blackwell M."/>
            <person name="Grigoriev I.V."/>
            <person name="Jeffries T.W."/>
        </authorList>
    </citation>
    <scope>NUCLEOTIDE SEQUENCE [LARGE SCALE GENOMIC DNA]</scope>
    <source>
        <strain evidence="11">ATCC 18201 / CBS 1600 / BCRC 20928 / JCM 3617 / NBRC 0987 / NRRL Y-1542</strain>
    </source>
</reference>
<dbReference type="Gene3D" id="2.40.50.140">
    <property type="entry name" value="Nucleic acid-binding proteins"/>
    <property type="match status" value="9"/>
</dbReference>
<evidence type="ECO:0000256" key="4">
    <source>
        <dbReference type="ARBA" id="ARBA00022737"/>
    </source>
</evidence>
<dbReference type="InterPro" id="IPR045209">
    <property type="entry name" value="Rrp5"/>
</dbReference>
<keyword evidence="8" id="KW-1133">Transmembrane helix</keyword>
<keyword evidence="3" id="KW-0597">Phosphoprotein</keyword>
<dbReference type="InterPro" id="IPR019734">
    <property type="entry name" value="TPR_rpt"/>
</dbReference>
<feature type="compositionally biased region" description="Acidic residues" evidence="7">
    <location>
        <begin position="157"/>
        <end position="171"/>
    </location>
</feature>
<protein>
    <submittedName>
        <fullName evidence="10">Nucleic acid-binding protein</fullName>
    </submittedName>
</protein>
<dbReference type="Gene3D" id="1.25.40.10">
    <property type="entry name" value="Tetratricopeptide repeat domain"/>
    <property type="match status" value="2"/>
</dbReference>
<dbReference type="SUPFAM" id="SSF48452">
    <property type="entry name" value="TPR-like"/>
    <property type="match status" value="2"/>
</dbReference>
<dbReference type="GO" id="GO:0032040">
    <property type="term" value="C:small-subunit processome"/>
    <property type="evidence" value="ECO:0007669"/>
    <property type="project" value="TreeGrafter"/>
</dbReference>
<feature type="region of interest" description="Disordered" evidence="7">
    <location>
        <begin position="1"/>
        <end position="33"/>
    </location>
</feature>
<dbReference type="FunFam" id="2.40.50.140:FF:000155">
    <property type="entry name" value="rRNA biogenesis protein RRP5"/>
    <property type="match status" value="1"/>
</dbReference>
<dbReference type="FunFam" id="1.25.40.10:FF:000065">
    <property type="entry name" value="Programmed cell death 11"/>
    <property type="match status" value="1"/>
</dbReference>
<sequence length="1893" mass="210133">MATAKRRRSDADSKKRGADLSKEEDVREAPRASSILKSSEVAFPRGGASALTPLELKEVANEATRDVLFENENGKKDEQRPSKKKKLAKSVKSVVDDDEPKISIDSLSFKNLVPGTLVLGQISEINRWDMAISLADNLTGYVPITSVSAIVTKQLEEMDESDDDESDDDGEGPDKITSGNSKQEQMVELSKLFQVGQWVRAIVVESTSTSNNKKKQKKRIQLSIEPERVNKVLEDEDLVVNATVQVSVKTVEDHGAILDLGKDVGGFISNKEIKAAGFEPESLLPGSVFLSTIANKNSRTITVKLTTNKKNVVTTISSVDAVVPGNLVEALVTEVERDGIVSKVYGMLDSTISLGHIGVFDKDALMHKFAMGSKVKARVVAVVLSNDSKKLILSMQQNVLNFGAPQTSDALAAFPIGHVFDDVEVKGHDSQYIYVKIGGDRLGQVHISRIDNTKSNLETFYAAGSKHPARIVGFSAFDNYYTLTFDPALIKQKYLRPQDIPLGDAVLVEILSVSEQGMKVKVFDKFEATVPASHMSDIKLIYPERKFKIGSKVKGRILDVTQHKHEIIVTLKKSLVGIENVVTSIETATVGERTSATVVSFNPSGAIVAFFGRLKAFLPKSEISETFVKKPEDYLRLGQTIAVRITSVDKDSHRLTVSCRLSAEITEAQKTALSELVPGQSIIKVQVVEKTKDSIVVEAAGSNIKGVIFAGHLSDGNFEQNRAALKRTEVGSTIEGLVLARDARSRMFNMTLKKSLIQGAQAGILPSKYKDIKVSDEFIPGYIKSINDKGIFIAFGGKLIGLVLAKYATDKPVDDLNSVFYVNQSVSVRVLRVDDENKRFLLTFKENSASAGVKAVNPVDSSVKSIEDLKPGKVINVSIKNVKQTHLNVQIADNIQGRVDISEIFEKYDDIKDPRHPLCQFKKGDVLKVKVIGFHDARNHKFLPITHKKSRQTIIELSAKKSDIESDSYKVLGTQDIQIGSEYLAFINNSANGQFFVSLSPAAKGKISYINTFDNAALLQDIDEAYPIGCALKATVKSIDVEHNALTLTCRSNAIASIEDVKTGMNIPARVFKVSETFVLVELAEKITAISFITDALNDYTKKLSDVFEKNDIVAASVLEVDTSSNKIYVSLRNDKASDKLIRSSSDLKQGDVVRGFVQNVTDKGLFIAIGRTVTAYVAVRNISDSFIKDWKKFYKLHQPVIGKVVTADSEGHVFMTLKESEVNGELNILKRFEDLQVGDIFEGSVKRITDFGVFVKLDGTLNLSGLCHRSEISDNQVQNLKALFGEGDRVKVKVLSLDKEKKQMSLGMKASYFQEDVEMEDVDQEAEVESDNEEVVNEDTEVGDAASDEDDEVDFDNSAFDGQDQDESDSDDDDDDEGEQNGLSGLTTNGFDWTASILDQVQDDESSDEEDFTEIRTKKKKRSKAVVEDTTGDINSKAPQSVADFERLIIGNPNSSIVWMNYMSFQLQLSEIEKAREIGERALKTINYREEQEKLNIWIALLNLENTFGTEETLEDVFKRANEYMEPLVIHQKMVSIYILSEKYAKAEALFKVMCKKFGKSSTSIWVSYGSFLLGRGENEKAHEVLANALNVLPKRDHIEVVRKFAQLEFTIGDPEQGRTLFEGLIADVPKRIDLWNVYIDQEMKKNEKKKVEDLFERVFTKKVTRKQAKFFFAKWLAFEEKCDDGKAVDYVKAKAQEFVQKNDKDCLNELRQVHSSSLMGFQLSECLHLDMSEQPQTARRATPRAVVLSVAAGILLLVLCLFLSIEWLIGEEYTAAAIQDEEPLLAEDLNHSAVKDPISAVKGEEESSSSLIIDLESPTTGTLTNNSLPTAAGRQQHAHYKTYKGPTPSALHFPQYNKDGKKHRRIFIPGRGWMHRKQLELEQRTLAEMLN</sequence>
<evidence type="ECO:0000256" key="8">
    <source>
        <dbReference type="SAM" id="Phobius"/>
    </source>
</evidence>
<dbReference type="STRING" id="983966.A0A1E4RTZ1"/>
<name>A0A1E4RTZ1_CYBJN</name>
<dbReference type="EMBL" id="KV453951">
    <property type="protein sequence ID" value="ODV70730.1"/>
    <property type="molecule type" value="Genomic_DNA"/>
</dbReference>
<dbReference type="OrthoDB" id="412781at2759"/>
<proteinExistence type="predicted"/>
<evidence type="ECO:0000256" key="7">
    <source>
        <dbReference type="SAM" id="MobiDB-lite"/>
    </source>
</evidence>
<organism evidence="10 11">
    <name type="scientific">Cyberlindnera jadinii (strain ATCC 18201 / CBS 1600 / BCRC 20928 / JCM 3617 / NBRC 0987 / NRRL Y-1542)</name>
    <name type="common">Torula yeast</name>
    <name type="synonym">Candida utilis</name>
    <dbReference type="NCBI Taxonomy" id="983966"/>
    <lineage>
        <taxon>Eukaryota</taxon>
        <taxon>Fungi</taxon>
        <taxon>Dikarya</taxon>
        <taxon>Ascomycota</taxon>
        <taxon>Saccharomycotina</taxon>
        <taxon>Saccharomycetes</taxon>
        <taxon>Phaffomycetales</taxon>
        <taxon>Phaffomycetaceae</taxon>
        <taxon>Cyberlindnera</taxon>
    </lineage>
</organism>
<dbReference type="Proteomes" id="UP000094389">
    <property type="component" value="Unassembled WGS sequence"/>
</dbReference>
<feature type="domain" description="S1 motif" evidence="9">
    <location>
        <begin position="503"/>
        <end position="572"/>
    </location>
</feature>
<feature type="domain" description="S1 motif" evidence="9">
    <location>
        <begin position="674"/>
        <end position="753"/>
    </location>
</feature>
<dbReference type="CDD" id="cd05693">
    <property type="entry name" value="S1_Rrp5_repeat_hs1_sc1"/>
    <property type="match status" value="1"/>
</dbReference>
<dbReference type="InterPro" id="IPR003029">
    <property type="entry name" value="S1_domain"/>
</dbReference>
<feature type="domain" description="S1 motif" evidence="9">
    <location>
        <begin position="980"/>
        <end position="1051"/>
    </location>
</feature>
<dbReference type="SUPFAM" id="SSF50249">
    <property type="entry name" value="Nucleic acid-binding proteins"/>
    <property type="match status" value="12"/>
</dbReference>
<feature type="domain" description="S1 motif" evidence="9">
    <location>
        <begin position="325"/>
        <end position="396"/>
    </location>
</feature>
<keyword evidence="11" id="KW-1185">Reference proteome</keyword>
<feature type="domain" description="S1 motif" evidence="9">
    <location>
        <begin position="1064"/>
        <end position="1133"/>
    </location>
</feature>
<feature type="region of interest" description="Disordered" evidence="7">
    <location>
        <begin position="67"/>
        <end position="92"/>
    </location>
</feature>
<dbReference type="CDD" id="cd05702">
    <property type="entry name" value="S1_Rrp5_repeat_hs11_sc8"/>
    <property type="match status" value="1"/>
</dbReference>
<dbReference type="GeneID" id="30991651"/>
<feature type="domain" description="S1 motif" evidence="9">
    <location>
        <begin position="776"/>
        <end position="845"/>
    </location>
</feature>
<evidence type="ECO:0000259" key="9">
    <source>
        <dbReference type="PROSITE" id="PS50126"/>
    </source>
</evidence>
<dbReference type="InterPro" id="IPR012340">
    <property type="entry name" value="NA-bd_OB-fold"/>
</dbReference>
<dbReference type="FunFam" id="2.40.50.140:FF:000279">
    <property type="entry name" value="rRNA biogenesis protein rrp5"/>
    <property type="match status" value="1"/>
</dbReference>
<dbReference type="FunFam" id="2.40.50.140:FF:000159">
    <property type="entry name" value="rRNA biogenesis protein rrp5"/>
    <property type="match status" value="1"/>
</dbReference>
<keyword evidence="8" id="KW-0812">Transmembrane</keyword>
<feature type="compositionally biased region" description="Acidic residues" evidence="7">
    <location>
        <begin position="1320"/>
        <end position="1356"/>
    </location>
</feature>
<dbReference type="PANTHER" id="PTHR23270:SF10">
    <property type="entry name" value="PROTEIN RRP5 HOMOLOG"/>
    <property type="match status" value="1"/>
</dbReference>
<feature type="compositionally biased region" description="Polar residues" evidence="7">
    <location>
        <begin position="1382"/>
        <end position="1392"/>
    </location>
</feature>
<keyword evidence="4" id="KW-0677">Repeat</keyword>
<feature type="transmembrane region" description="Helical" evidence="8">
    <location>
        <begin position="1747"/>
        <end position="1771"/>
    </location>
</feature>
<dbReference type="InterPro" id="IPR048059">
    <property type="entry name" value="Rrp5_S1_rpt_hs1_sc1"/>
</dbReference>
<feature type="compositionally biased region" description="Basic and acidic residues" evidence="7">
    <location>
        <begin position="67"/>
        <end position="81"/>
    </location>
</feature>
<evidence type="ECO:0000256" key="5">
    <source>
        <dbReference type="ARBA" id="ARBA00023242"/>
    </source>
</evidence>
<evidence type="ECO:0000256" key="2">
    <source>
        <dbReference type="ARBA" id="ARBA00022552"/>
    </source>
</evidence>
<feature type="domain" description="S1 motif" evidence="9">
    <location>
        <begin position="591"/>
        <end position="660"/>
    </location>
</feature>
<evidence type="ECO:0000256" key="6">
    <source>
        <dbReference type="PROSITE-ProRule" id="PRU00339"/>
    </source>
</evidence>
<feature type="repeat" description="TPR" evidence="6">
    <location>
        <begin position="1564"/>
        <end position="1597"/>
    </location>
</feature>
<keyword evidence="8" id="KW-0472">Membrane</keyword>
<feature type="region of interest" description="Disordered" evidence="7">
    <location>
        <begin position="1320"/>
        <end position="1428"/>
    </location>
</feature>
<dbReference type="InterPro" id="IPR003107">
    <property type="entry name" value="HAT"/>
</dbReference>
<dbReference type="GO" id="GO:0003723">
    <property type="term" value="F:RNA binding"/>
    <property type="evidence" value="ECO:0007669"/>
    <property type="project" value="TreeGrafter"/>
</dbReference>
<feature type="domain" description="S1 motif" evidence="9">
    <location>
        <begin position="1151"/>
        <end position="1219"/>
    </location>
</feature>
<evidence type="ECO:0000256" key="3">
    <source>
        <dbReference type="ARBA" id="ARBA00022553"/>
    </source>
</evidence>
<dbReference type="SMART" id="SM00316">
    <property type="entry name" value="S1"/>
    <property type="match status" value="13"/>
</dbReference>